<dbReference type="PANTHER" id="PTHR33392:SF6">
    <property type="entry name" value="POLYISOPRENYL-TEICHOIC ACID--PEPTIDOGLYCAN TEICHOIC ACID TRANSFERASE TAGU"/>
    <property type="match status" value="1"/>
</dbReference>
<keyword evidence="3" id="KW-0472">Membrane</keyword>
<dbReference type="EMBL" id="BAABGL010000004">
    <property type="protein sequence ID" value="GAA4386556.1"/>
    <property type="molecule type" value="Genomic_DNA"/>
</dbReference>
<dbReference type="PANTHER" id="PTHR33392">
    <property type="entry name" value="POLYISOPRENYL-TEICHOIC ACID--PEPTIDOGLYCAN TEICHOIC ACID TRANSFERASE TAGU"/>
    <property type="match status" value="1"/>
</dbReference>
<evidence type="ECO:0000256" key="3">
    <source>
        <dbReference type="SAM" id="Phobius"/>
    </source>
</evidence>
<reference evidence="6" key="1">
    <citation type="journal article" date="2019" name="Int. J. Syst. Evol. Microbiol.">
        <title>The Global Catalogue of Microorganisms (GCM) 10K type strain sequencing project: providing services to taxonomists for standard genome sequencing and annotation.</title>
        <authorList>
            <consortium name="The Broad Institute Genomics Platform"/>
            <consortium name="The Broad Institute Genome Sequencing Center for Infectious Disease"/>
            <person name="Wu L."/>
            <person name="Ma J."/>
        </authorList>
    </citation>
    <scope>NUCLEOTIDE SEQUENCE [LARGE SCALE GENOMIC DNA]</scope>
    <source>
        <strain evidence="6">JCM 17808</strain>
    </source>
</reference>
<proteinExistence type="inferred from homology"/>
<evidence type="ECO:0000256" key="1">
    <source>
        <dbReference type="ARBA" id="ARBA00006068"/>
    </source>
</evidence>
<evidence type="ECO:0000313" key="5">
    <source>
        <dbReference type="EMBL" id="GAA4386556.1"/>
    </source>
</evidence>
<feature type="region of interest" description="Disordered" evidence="2">
    <location>
        <begin position="588"/>
        <end position="671"/>
    </location>
</feature>
<dbReference type="Proteomes" id="UP001500642">
    <property type="component" value="Unassembled WGS sequence"/>
</dbReference>
<dbReference type="Gene3D" id="3.40.630.190">
    <property type="entry name" value="LCP protein"/>
    <property type="match status" value="1"/>
</dbReference>
<feature type="region of interest" description="Disordered" evidence="2">
    <location>
        <begin position="1"/>
        <end position="136"/>
    </location>
</feature>
<evidence type="ECO:0000259" key="4">
    <source>
        <dbReference type="Pfam" id="PF03816"/>
    </source>
</evidence>
<feature type="domain" description="Cell envelope-related transcriptional attenuator" evidence="4">
    <location>
        <begin position="333"/>
        <end position="517"/>
    </location>
</feature>
<sequence>MAQNDTGSPDQRPDGDPSTPASFRASKRPRLRGDSQATGHPSTNGSSTPEARRRSPPRESFDSRGSRETSATPKRGAEPFEPPPVPARDHVNSPRHAAQSKRRRSSSREESDRPSDRAARRPVRVSSASEDSTPLSARLLAAARQKDPSPRRSSRRGDAFPRIVGWTALGTAIPGLGILQARNSRLGWALFIGFFGAILAVVAFVVYRGPLRAVSRIVASPVLLDVTAVLLTVAALIWLIVIFRTYREQRRGEALQRSQKLLGGVLVSSLVLCVGIPLLVGASFARVQSTTVTTVFGNSGAAVVDKDELWADKPRINVFLIGRDTGEGREGTRPDTMLVASIDTRTGATTLISVPRNLALPVFPEGSQLASVFPDGFNAFGYSESMINAVWTWAEEYPEQVGDTGGLEPGMYATMQAVEGSLGLGLDYWASVDMKGFEDVIDAIGGVEIDVERPIPMGGGTSLATGVKNEVFDWIAPGPQTLDGFRALWYVRSREGSDNYDRMCRQQRMLKTTIDQIDPQEIAVAYPRLAGSAGKNIATSIPQEQVNAFIELAVAMQQSEIKSAQINNDVVNTTQPDFDTLHQWVQDQVDPQEPSQAEEDAAEPAPEETETPEETPEPTEEPPPGVEDSAGKCFPKGYEPGDPWPGYPRNPDAPAGTEQGTGAGAGTGAGQ</sequence>
<gene>
    <name evidence="5" type="ORF">GCM10023167_09620</name>
</gene>
<dbReference type="Pfam" id="PF03816">
    <property type="entry name" value="LytR_cpsA_psr"/>
    <property type="match status" value="1"/>
</dbReference>
<feature type="compositionally biased region" description="Gly residues" evidence="2">
    <location>
        <begin position="659"/>
        <end position="671"/>
    </location>
</feature>
<evidence type="ECO:0000256" key="2">
    <source>
        <dbReference type="SAM" id="MobiDB-lite"/>
    </source>
</evidence>
<keyword evidence="3" id="KW-1133">Transmembrane helix</keyword>
<feature type="compositionally biased region" description="Basic and acidic residues" evidence="2">
    <location>
        <begin position="50"/>
        <end position="67"/>
    </location>
</feature>
<keyword evidence="6" id="KW-1185">Reference proteome</keyword>
<evidence type="ECO:0000313" key="6">
    <source>
        <dbReference type="Proteomes" id="UP001500642"/>
    </source>
</evidence>
<feature type="transmembrane region" description="Helical" evidence="3">
    <location>
        <begin position="219"/>
        <end position="241"/>
    </location>
</feature>
<feature type="transmembrane region" description="Helical" evidence="3">
    <location>
        <begin position="186"/>
        <end position="207"/>
    </location>
</feature>
<feature type="transmembrane region" description="Helical" evidence="3">
    <location>
        <begin position="261"/>
        <end position="285"/>
    </location>
</feature>
<protein>
    <submittedName>
        <fullName evidence="5">LCP family protein</fullName>
    </submittedName>
</protein>
<name>A0ABP8J7U7_9MICO</name>
<dbReference type="InterPro" id="IPR050922">
    <property type="entry name" value="LytR/CpsA/Psr_CW_biosynth"/>
</dbReference>
<feature type="transmembrane region" description="Helical" evidence="3">
    <location>
        <begin position="159"/>
        <end position="179"/>
    </location>
</feature>
<feature type="compositionally biased region" description="Acidic residues" evidence="2">
    <location>
        <begin position="596"/>
        <end position="620"/>
    </location>
</feature>
<dbReference type="InterPro" id="IPR004474">
    <property type="entry name" value="LytR_CpsA_psr"/>
</dbReference>
<comment type="similarity">
    <text evidence="1">Belongs to the LytR/CpsA/Psr (LCP) family.</text>
</comment>
<feature type="compositionally biased region" description="Polar residues" evidence="2">
    <location>
        <begin position="35"/>
        <end position="45"/>
    </location>
</feature>
<feature type="compositionally biased region" description="Basic and acidic residues" evidence="2">
    <location>
        <begin position="106"/>
        <end position="119"/>
    </location>
</feature>
<accession>A0ABP8J7U7</accession>
<organism evidence="5 6">
    <name type="scientific">Brevibacterium pityocampae</name>
    <dbReference type="NCBI Taxonomy" id="506594"/>
    <lineage>
        <taxon>Bacteria</taxon>
        <taxon>Bacillati</taxon>
        <taxon>Actinomycetota</taxon>
        <taxon>Actinomycetes</taxon>
        <taxon>Micrococcales</taxon>
        <taxon>Brevibacteriaceae</taxon>
        <taxon>Brevibacterium</taxon>
    </lineage>
</organism>
<keyword evidence="3" id="KW-0812">Transmembrane</keyword>
<comment type="caution">
    <text evidence="5">The sequence shown here is derived from an EMBL/GenBank/DDBJ whole genome shotgun (WGS) entry which is preliminary data.</text>
</comment>
<dbReference type="NCBIfam" id="TIGR00350">
    <property type="entry name" value="lytR_cpsA_psr"/>
    <property type="match status" value="1"/>
</dbReference>